<dbReference type="InterPro" id="IPR010982">
    <property type="entry name" value="Lambda_DNA-bd_dom_sf"/>
</dbReference>
<keyword evidence="3" id="KW-0677">Repeat</keyword>
<dbReference type="RefSeq" id="WP_317957801.1">
    <property type="nucleotide sequence ID" value="NZ_BSKO01000001.1"/>
</dbReference>
<protein>
    <submittedName>
        <fullName evidence="7">Transcriptional regulator</fullName>
    </submittedName>
</protein>
<dbReference type="Proteomes" id="UP001275436">
    <property type="component" value="Unassembled WGS sequence"/>
</dbReference>
<name>A0ABQ5TGR7_9BACI</name>
<dbReference type="InterPro" id="IPR001387">
    <property type="entry name" value="Cro/C1-type_HTH"/>
</dbReference>
<evidence type="ECO:0000256" key="1">
    <source>
        <dbReference type="ARBA" id="ARBA00004496"/>
    </source>
</evidence>
<comment type="similarity">
    <text evidence="5">Belongs to the Rap family.</text>
</comment>
<dbReference type="PANTHER" id="PTHR46630:SF1">
    <property type="entry name" value="TETRATRICOPEPTIDE REPEAT PROTEIN 29"/>
    <property type="match status" value="1"/>
</dbReference>
<evidence type="ECO:0000313" key="7">
    <source>
        <dbReference type="EMBL" id="GLO65220.1"/>
    </source>
</evidence>
<evidence type="ECO:0000256" key="4">
    <source>
        <dbReference type="ARBA" id="ARBA00022803"/>
    </source>
</evidence>
<dbReference type="SMART" id="SM00530">
    <property type="entry name" value="HTH_XRE"/>
    <property type="match status" value="1"/>
</dbReference>
<dbReference type="EMBL" id="BSKO01000001">
    <property type="protein sequence ID" value="GLO65220.1"/>
    <property type="molecule type" value="Genomic_DNA"/>
</dbReference>
<dbReference type="InterPro" id="IPR019734">
    <property type="entry name" value="TPR_rpt"/>
</dbReference>
<dbReference type="Gene3D" id="1.10.260.40">
    <property type="entry name" value="lambda repressor-like DNA-binding domains"/>
    <property type="match status" value="1"/>
</dbReference>
<evidence type="ECO:0000259" key="6">
    <source>
        <dbReference type="PROSITE" id="PS50943"/>
    </source>
</evidence>
<dbReference type="SMART" id="SM00028">
    <property type="entry name" value="TPR"/>
    <property type="match status" value="6"/>
</dbReference>
<dbReference type="Pfam" id="PF14938">
    <property type="entry name" value="SNAP"/>
    <property type="match status" value="1"/>
</dbReference>
<accession>A0ABQ5TGR7</accession>
<dbReference type="SUPFAM" id="SSF47413">
    <property type="entry name" value="lambda repressor-like DNA-binding domains"/>
    <property type="match status" value="1"/>
</dbReference>
<dbReference type="PROSITE" id="PS50943">
    <property type="entry name" value="HTH_CROC1"/>
    <property type="match status" value="1"/>
</dbReference>
<keyword evidence="4" id="KW-0802">TPR repeat</keyword>
<dbReference type="Gene3D" id="1.25.40.10">
    <property type="entry name" value="Tetratricopeptide repeat domain"/>
    <property type="match status" value="1"/>
</dbReference>
<comment type="subcellular location">
    <subcellularLocation>
        <location evidence="1">Cytoplasm</location>
    </subcellularLocation>
</comment>
<proteinExistence type="inferred from homology"/>
<evidence type="ECO:0000256" key="3">
    <source>
        <dbReference type="ARBA" id="ARBA00022737"/>
    </source>
</evidence>
<sequence length="423" mass="49946">MIEIGSFIKLQRNKQEMTLGELSDGIVSVSYLSKIENQKTQASPEIIQMLCNRLGIEVDNSQEDLIRQRCSEWYGMLFDSHDKDDIVEHYQEIQELMDKNLSESLMMFEIHKIRYFLVLGELEASLKKINELSEISNSFDNEQQYYWFKFKGNYYSIVDDFSQAMHMYKNAEDKLQHVRLDEKEIADLKYVISITHSKFRNTLEAIEYANQALDIFMKDYNFIRCAQCHNILGISYRRIKLYDKAIKNFNLALHLGKLEKNKKLIQLTNQNLGYLYSARGNSEQAIVHYKEVISDSEVYILTKLAAISSLIKELYNTENYEETKEKVENALVLLKSFESVDSDEQYYVYVIYTYKYLLEGNWDKFVSHLTTKFIPHLQKKKDYAELSNYLKLLANHFEKINKYKLAASYYKEATFAYEQISNI</sequence>
<dbReference type="SUPFAM" id="SSF48452">
    <property type="entry name" value="TPR-like"/>
    <property type="match status" value="1"/>
</dbReference>
<keyword evidence="2" id="KW-0963">Cytoplasm</keyword>
<dbReference type="PANTHER" id="PTHR46630">
    <property type="entry name" value="TETRATRICOPEPTIDE REPEAT PROTEIN 29"/>
    <property type="match status" value="1"/>
</dbReference>
<dbReference type="InterPro" id="IPR011990">
    <property type="entry name" value="TPR-like_helical_dom_sf"/>
</dbReference>
<gene>
    <name evidence="7" type="primary">nprR_2</name>
    <name evidence="7" type="ORF">MACH08_10040</name>
</gene>
<evidence type="ECO:0000256" key="5">
    <source>
        <dbReference type="ARBA" id="ARBA00038253"/>
    </source>
</evidence>
<organism evidence="7 8">
    <name type="scientific">Oceanobacillus kimchii</name>
    <dbReference type="NCBI Taxonomy" id="746691"/>
    <lineage>
        <taxon>Bacteria</taxon>
        <taxon>Bacillati</taxon>
        <taxon>Bacillota</taxon>
        <taxon>Bacilli</taxon>
        <taxon>Bacillales</taxon>
        <taxon>Bacillaceae</taxon>
        <taxon>Oceanobacillus</taxon>
    </lineage>
</organism>
<dbReference type="CDD" id="cd00093">
    <property type="entry name" value="HTH_XRE"/>
    <property type="match status" value="1"/>
</dbReference>
<evidence type="ECO:0000313" key="8">
    <source>
        <dbReference type="Proteomes" id="UP001275436"/>
    </source>
</evidence>
<feature type="domain" description="HTH cro/C1-type" evidence="6">
    <location>
        <begin position="8"/>
        <end position="61"/>
    </location>
</feature>
<reference evidence="7 8" key="1">
    <citation type="submission" date="2023-02" db="EMBL/GenBank/DDBJ databases">
        <title>Oceanobacillus kimchii IFOP_LL358 isolated form Alexandrium catenella lab strain.</title>
        <authorList>
            <person name="Gajardo G."/>
            <person name="Ueki S."/>
            <person name="Maruyama F."/>
        </authorList>
    </citation>
    <scope>NUCLEOTIDE SEQUENCE [LARGE SCALE GENOMIC DNA]</scope>
    <source>
        <strain evidence="7 8">IFOP_LL358</strain>
    </source>
</reference>
<evidence type="ECO:0000256" key="2">
    <source>
        <dbReference type="ARBA" id="ARBA00022490"/>
    </source>
</evidence>
<dbReference type="Pfam" id="PF01381">
    <property type="entry name" value="HTH_3"/>
    <property type="match status" value="1"/>
</dbReference>
<keyword evidence="8" id="KW-1185">Reference proteome</keyword>
<dbReference type="InterPro" id="IPR051476">
    <property type="entry name" value="Bac_ResReg_Asp_Phosphatase"/>
</dbReference>
<comment type="caution">
    <text evidence="7">The sequence shown here is derived from an EMBL/GenBank/DDBJ whole genome shotgun (WGS) entry which is preliminary data.</text>
</comment>